<evidence type="ECO:0000256" key="1">
    <source>
        <dbReference type="ARBA" id="ARBA00009820"/>
    </source>
</evidence>
<dbReference type="Pfam" id="PF07676">
    <property type="entry name" value="PD40"/>
    <property type="match status" value="3"/>
</dbReference>
<sequence length="314" mass="33008">MSTRQGRISRGVVLAVVLAGLLAYCGIFAGKRPAPTPVPDIGLSPYPAKIVFSGNGGTGGTRVYAMNPDGTGVTGISAGQDPALSRDGSMLALGRPLTVMRPDGSHRVQLVNDGADPAFSADGTRIAFVCDRSICVVDTDGSDQKTLTGSLGVGLQYPQRPAFSPDGTLIVFNVEGDIWIMDSDGDNLRPLLKDEFTNFSAVFTPDGSGIAFASGRCECRGGEVYLMDLYGRNIRPLTGEGTALPAPEPYYSTTLPAYSPDGTRLLVTRWTENSAKVMTGSEIWVMNPDGSDPRRLTAANQAARAASWGGNPAL</sequence>
<dbReference type="AlphaFoldDB" id="A0A7D6VC24"/>
<evidence type="ECO:0000313" key="4">
    <source>
        <dbReference type="Proteomes" id="UP000515512"/>
    </source>
</evidence>
<feature type="transmembrane region" description="Helical" evidence="2">
    <location>
        <begin position="12"/>
        <end position="30"/>
    </location>
</feature>
<evidence type="ECO:0000313" key="3">
    <source>
        <dbReference type="EMBL" id="QLY29297.1"/>
    </source>
</evidence>
<dbReference type="RefSeq" id="WP_181580501.1">
    <property type="nucleotide sequence ID" value="NZ_CP059399.1"/>
</dbReference>
<dbReference type="EMBL" id="CP059399">
    <property type="protein sequence ID" value="QLY29297.1"/>
    <property type="molecule type" value="Genomic_DNA"/>
</dbReference>
<name>A0A7D6VC24_9NOCA</name>
<dbReference type="PANTHER" id="PTHR36842:SF1">
    <property type="entry name" value="PROTEIN TOLB"/>
    <property type="match status" value="1"/>
</dbReference>
<dbReference type="PANTHER" id="PTHR36842">
    <property type="entry name" value="PROTEIN TOLB HOMOLOG"/>
    <property type="match status" value="1"/>
</dbReference>
<dbReference type="InterPro" id="IPR011659">
    <property type="entry name" value="WD40"/>
</dbReference>
<gene>
    <name evidence="3" type="ORF">H0264_29060</name>
</gene>
<dbReference type="Gene3D" id="2.120.10.30">
    <property type="entry name" value="TolB, C-terminal domain"/>
    <property type="match status" value="2"/>
</dbReference>
<dbReference type="Proteomes" id="UP000515512">
    <property type="component" value="Chromosome"/>
</dbReference>
<dbReference type="KEGG" id="nhu:H0264_29060"/>
<organism evidence="3 4">
    <name type="scientific">Nocardia huaxiensis</name>
    <dbReference type="NCBI Taxonomy" id="2755382"/>
    <lineage>
        <taxon>Bacteria</taxon>
        <taxon>Bacillati</taxon>
        <taxon>Actinomycetota</taxon>
        <taxon>Actinomycetes</taxon>
        <taxon>Mycobacteriales</taxon>
        <taxon>Nocardiaceae</taxon>
        <taxon>Nocardia</taxon>
    </lineage>
</organism>
<keyword evidence="2" id="KW-0472">Membrane</keyword>
<keyword evidence="4" id="KW-1185">Reference proteome</keyword>
<evidence type="ECO:0000256" key="2">
    <source>
        <dbReference type="SAM" id="Phobius"/>
    </source>
</evidence>
<keyword evidence="2" id="KW-0812">Transmembrane</keyword>
<accession>A0A7D6VC24</accession>
<protein>
    <submittedName>
        <fullName evidence="3">PD40 domain-containing protein</fullName>
    </submittedName>
</protein>
<keyword evidence="2" id="KW-1133">Transmembrane helix</keyword>
<reference evidence="3 4" key="1">
    <citation type="submission" date="2020-07" db="EMBL/GenBank/DDBJ databases">
        <authorList>
            <person name="Zhuang K."/>
            <person name="Ran Y."/>
        </authorList>
    </citation>
    <scope>NUCLEOTIDE SEQUENCE [LARGE SCALE GENOMIC DNA]</scope>
    <source>
        <strain evidence="3 4">WCH-YHL-001</strain>
    </source>
</reference>
<proteinExistence type="inferred from homology"/>
<comment type="similarity">
    <text evidence="1">Belongs to the TolB family.</text>
</comment>
<dbReference type="InterPro" id="IPR011042">
    <property type="entry name" value="6-blade_b-propeller_TolB-like"/>
</dbReference>
<dbReference type="SUPFAM" id="SSF82171">
    <property type="entry name" value="DPP6 N-terminal domain-like"/>
    <property type="match status" value="1"/>
</dbReference>